<evidence type="ECO:0000256" key="8">
    <source>
        <dbReference type="PROSITE-ProRule" id="PRU00339"/>
    </source>
</evidence>
<evidence type="ECO:0000256" key="2">
    <source>
        <dbReference type="ARBA" id="ARBA00004496"/>
    </source>
</evidence>
<evidence type="ECO:0008006" key="12">
    <source>
        <dbReference type="Google" id="ProtNLM"/>
    </source>
</evidence>
<evidence type="ECO:0000256" key="5">
    <source>
        <dbReference type="ARBA" id="ARBA00022737"/>
    </source>
</evidence>
<comment type="subcellular location">
    <subcellularLocation>
        <location evidence="2">Cytoplasm</location>
    </subcellularLocation>
    <subcellularLocation>
        <location evidence="1">Peroxisome</location>
    </subcellularLocation>
</comment>
<dbReference type="EMBL" id="MCGE01000006">
    <property type="protein sequence ID" value="ORZ20706.1"/>
    <property type="molecule type" value="Genomic_DNA"/>
</dbReference>
<dbReference type="STRING" id="90262.A0A1X2ISK2"/>
<sequence>METSQCRSNHVKAFMHHLYTKGSSSQKDQWVNPHLDVQQKPTFRSKHTTYADSLSPSYWSLEDFTKHGQSSYSHSLQATTLEQSRLRDPSIDDDLSASWSSSGTSCSTSLPSPDLDDQRHNGWLADFYSFPSPSPPTMSQQCISPAPPLLLQQSRTTRSTYHLQPRMSTTSTLNTHQNASTIHDKTKNWEMAFDQYENQEDNDSITTSTIAHNARTSSMHVDFNSYSLENERNNKVEVVDHGSRLETKEEANNTLEVPISDSRLQMEKNTMMDAANWNAMGMDLQETEQDVAAIDAFRHALDLDTTMLDAWLNLAISYTNEHQRGNVYDCLEAWLHHNEKYQHLCKPADDVSVVMKDRNTALIDRFILAARCAPGDTNTTTDEIDADVQVVLGILFYLADETQKSTDCFRAALACRPDDYRLWNQLGSVILSQQGMQASDASYSDAMDMYWSALYLNPVYTRARYNLAVAHMKLSQYDQAAHHLVTALTHQQKQQQQQQQQLQQASNSSSPMWSSLRLVMYMLKLDHLADACNRFDLAPFASFLDNPCTFTPHTQ</sequence>
<dbReference type="InterPro" id="IPR011990">
    <property type="entry name" value="TPR-like_helical_dom_sf"/>
</dbReference>
<dbReference type="InterPro" id="IPR019734">
    <property type="entry name" value="TPR_rpt"/>
</dbReference>
<dbReference type="GO" id="GO:0005052">
    <property type="term" value="F:peroxisome matrix targeting signal-1 binding"/>
    <property type="evidence" value="ECO:0007669"/>
    <property type="project" value="TreeGrafter"/>
</dbReference>
<dbReference type="GO" id="GO:0005778">
    <property type="term" value="C:peroxisomal membrane"/>
    <property type="evidence" value="ECO:0007669"/>
    <property type="project" value="TreeGrafter"/>
</dbReference>
<gene>
    <name evidence="10" type="ORF">BCR42DRAFT_489185</name>
</gene>
<comment type="similarity">
    <text evidence="3">Belongs to the peroxisomal targeting signal receptor family.</text>
</comment>
<comment type="caution">
    <text evidence="10">The sequence shown here is derived from an EMBL/GenBank/DDBJ whole genome shotgun (WGS) entry which is preliminary data.</text>
</comment>
<dbReference type="GO" id="GO:0005829">
    <property type="term" value="C:cytosol"/>
    <property type="evidence" value="ECO:0007669"/>
    <property type="project" value="TreeGrafter"/>
</dbReference>
<dbReference type="InterPro" id="IPR024111">
    <property type="entry name" value="PEX5/PEX5L"/>
</dbReference>
<proteinExistence type="inferred from homology"/>
<evidence type="ECO:0000256" key="9">
    <source>
        <dbReference type="SAM" id="MobiDB-lite"/>
    </source>
</evidence>
<feature type="region of interest" description="Disordered" evidence="9">
    <location>
        <begin position="75"/>
        <end position="115"/>
    </location>
</feature>
<dbReference type="AlphaFoldDB" id="A0A1X2ISK2"/>
<dbReference type="GO" id="GO:0016560">
    <property type="term" value="P:protein import into peroxisome matrix, docking"/>
    <property type="evidence" value="ECO:0007669"/>
    <property type="project" value="TreeGrafter"/>
</dbReference>
<dbReference type="Gene3D" id="1.25.40.10">
    <property type="entry name" value="Tetratricopeptide repeat domain"/>
    <property type="match status" value="1"/>
</dbReference>
<name>A0A1X2ISK2_9FUNG</name>
<dbReference type="Proteomes" id="UP000193560">
    <property type="component" value="Unassembled WGS sequence"/>
</dbReference>
<evidence type="ECO:0000256" key="4">
    <source>
        <dbReference type="ARBA" id="ARBA00022490"/>
    </source>
</evidence>
<reference evidence="10 11" key="1">
    <citation type="submission" date="2016-07" db="EMBL/GenBank/DDBJ databases">
        <title>Pervasive Adenine N6-methylation of Active Genes in Fungi.</title>
        <authorList>
            <consortium name="DOE Joint Genome Institute"/>
            <person name="Mondo S.J."/>
            <person name="Dannebaum R.O."/>
            <person name="Kuo R.C."/>
            <person name="Labutti K."/>
            <person name="Haridas S."/>
            <person name="Kuo A."/>
            <person name="Salamov A."/>
            <person name="Ahrendt S.R."/>
            <person name="Lipzen A."/>
            <person name="Sullivan W."/>
            <person name="Andreopoulos W.B."/>
            <person name="Clum A."/>
            <person name="Lindquist E."/>
            <person name="Daum C."/>
            <person name="Ramamoorthy G.K."/>
            <person name="Gryganskyi A."/>
            <person name="Culley D."/>
            <person name="Magnuson J.K."/>
            <person name="James T.Y."/>
            <person name="O'Malley M.A."/>
            <person name="Stajich J.E."/>
            <person name="Spatafora J.W."/>
            <person name="Visel A."/>
            <person name="Grigoriev I.V."/>
        </authorList>
    </citation>
    <scope>NUCLEOTIDE SEQUENCE [LARGE SCALE GENOMIC DNA]</scope>
    <source>
        <strain evidence="10 11">NRRL 1336</strain>
    </source>
</reference>
<protein>
    <recommendedName>
        <fullName evidence="12">Peroxin-5</fullName>
    </recommendedName>
</protein>
<dbReference type="OrthoDB" id="10006023at2759"/>
<evidence type="ECO:0000256" key="1">
    <source>
        <dbReference type="ARBA" id="ARBA00004275"/>
    </source>
</evidence>
<organism evidence="10 11">
    <name type="scientific">Absidia repens</name>
    <dbReference type="NCBI Taxonomy" id="90262"/>
    <lineage>
        <taxon>Eukaryota</taxon>
        <taxon>Fungi</taxon>
        <taxon>Fungi incertae sedis</taxon>
        <taxon>Mucoromycota</taxon>
        <taxon>Mucoromycotina</taxon>
        <taxon>Mucoromycetes</taxon>
        <taxon>Mucorales</taxon>
        <taxon>Cunninghamellaceae</taxon>
        <taxon>Absidia</taxon>
    </lineage>
</organism>
<dbReference type="SUPFAM" id="SSF48452">
    <property type="entry name" value="TPR-like"/>
    <property type="match status" value="1"/>
</dbReference>
<dbReference type="PANTHER" id="PTHR10130">
    <property type="entry name" value="PEROXISOMAL TARGETING SIGNAL 1 RECEPTOR PEX5"/>
    <property type="match status" value="1"/>
</dbReference>
<accession>A0A1X2ISK2</accession>
<evidence type="ECO:0000256" key="3">
    <source>
        <dbReference type="ARBA" id="ARBA00005348"/>
    </source>
</evidence>
<evidence type="ECO:0000256" key="7">
    <source>
        <dbReference type="ARBA" id="ARBA00023140"/>
    </source>
</evidence>
<evidence type="ECO:0000256" key="6">
    <source>
        <dbReference type="ARBA" id="ARBA00022803"/>
    </source>
</evidence>
<evidence type="ECO:0000313" key="11">
    <source>
        <dbReference type="Proteomes" id="UP000193560"/>
    </source>
</evidence>
<dbReference type="PROSITE" id="PS50005">
    <property type="entry name" value="TPR"/>
    <property type="match status" value="1"/>
</dbReference>
<keyword evidence="6 8" id="KW-0802">TPR repeat</keyword>
<keyword evidence="4" id="KW-0963">Cytoplasm</keyword>
<keyword evidence="7" id="KW-0576">Peroxisome</keyword>
<dbReference type="SMART" id="SM00028">
    <property type="entry name" value="TPR"/>
    <property type="match status" value="4"/>
</dbReference>
<evidence type="ECO:0000313" key="10">
    <source>
        <dbReference type="EMBL" id="ORZ20706.1"/>
    </source>
</evidence>
<feature type="repeat" description="TPR" evidence="8">
    <location>
        <begin position="386"/>
        <end position="419"/>
    </location>
</feature>
<feature type="compositionally biased region" description="Low complexity" evidence="9">
    <location>
        <begin position="96"/>
        <end position="112"/>
    </location>
</feature>
<keyword evidence="11" id="KW-1185">Reference proteome</keyword>
<dbReference type="PANTHER" id="PTHR10130:SF0">
    <property type="entry name" value="GH08708P"/>
    <property type="match status" value="1"/>
</dbReference>
<keyword evidence="5" id="KW-0677">Repeat</keyword>